<evidence type="ECO:0000313" key="2">
    <source>
        <dbReference type="EMBL" id="MPM96797.1"/>
    </source>
</evidence>
<protein>
    <submittedName>
        <fullName evidence="2">Uncharacterized protein</fullName>
    </submittedName>
</protein>
<proteinExistence type="predicted"/>
<dbReference type="AlphaFoldDB" id="A0A645E4Y3"/>
<reference evidence="2" key="1">
    <citation type="submission" date="2019-08" db="EMBL/GenBank/DDBJ databases">
        <authorList>
            <person name="Kucharzyk K."/>
            <person name="Murdoch R.W."/>
            <person name="Higgins S."/>
            <person name="Loffler F."/>
        </authorList>
    </citation>
    <scope>NUCLEOTIDE SEQUENCE</scope>
</reference>
<comment type="caution">
    <text evidence="2">The sequence shown here is derived from an EMBL/GenBank/DDBJ whole genome shotgun (WGS) entry which is preliminary data.</text>
</comment>
<name>A0A645E4Y3_9ZZZZ</name>
<organism evidence="2">
    <name type="scientific">bioreactor metagenome</name>
    <dbReference type="NCBI Taxonomy" id="1076179"/>
    <lineage>
        <taxon>unclassified sequences</taxon>
        <taxon>metagenomes</taxon>
        <taxon>ecological metagenomes</taxon>
    </lineage>
</organism>
<feature type="transmembrane region" description="Helical" evidence="1">
    <location>
        <begin position="33"/>
        <end position="51"/>
    </location>
</feature>
<keyword evidence="1" id="KW-0472">Membrane</keyword>
<keyword evidence="1" id="KW-0812">Transmembrane</keyword>
<keyword evidence="1" id="KW-1133">Transmembrane helix</keyword>
<sequence>MDVLVLITDKGQRFDPRDDRFESVLQDISRHGLFHRFLVVGLFLVTVQIQIGHGNHFFFDPWLAFLRLLDAFHALQQMSFENIQFAGQ</sequence>
<evidence type="ECO:0000256" key="1">
    <source>
        <dbReference type="SAM" id="Phobius"/>
    </source>
</evidence>
<accession>A0A645E4Y3</accession>
<dbReference type="EMBL" id="VSSQ01043140">
    <property type="protein sequence ID" value="MPM96797.1"/>
    <property type="molecule type" value="Genomic_DNA"/>
</dbReference>
<gene>
    <name evidence="2" type="ORF">SDC9_143962</name>
</gene>